<evidence type="ECO:0000313" key="2">
    <source>
        <dbReference type="Proteomes" id="UP001500902"/>
    </source>
</evidence>
<organism evidence="1 2">
    <name type="scientific">Nonomuraea antimicrobica</name>
    <dbReference type="NCBI Taxonomy" id="561173"/>
    <lineage>
        <taxon>Bacteria</taxon>
        <taxon>Bacillati</taxon>
        <taxon>Actinomycetota</taxon>
        <taxon>Actinomycetes</taxon>
        <taxon>Streptosporangiales</taxon>
        <taxon>Streptosporangiaceae</taxon>
        <taxon>Nonomuraea</taxon>
    </lineage>
</organism>
<name>A0ABP7BBW2_9ACTN</name>
<dbReference type="Proteomes" id="UP001500902">
    <property type="component" value="Unassembled WGS sequence"/>
</dbReference>
<accession>A0ABP7BBW2</accession>
<evidence type="ECO:0000313" key="1">
    <source>
        <dbReference type="EMBL" id="GAA3654653.1"/>
    </source>
</evidence>
<comment type="caution">
    <text evidence="1">The sequence shown here is derived from an EMBL/GenBank/DDBJ whole genome shotgun (WGS) entry which is preliminary data.</text>
</comment>
<dbReference type="EMBL" id="BAAAZP010000027">
    <property type="protein sequence ID" value="GAA3654653.1"/>
    <property type="molecule type" value="Genomic_DNA"/>
</dbReference>
<protein>
    <submittedName>
        <fullName evidence="1">Uncharacterized protein</fullName>
    </submittedName>
</protein>
<gene>
    <name evidence="1" type="ORF">GCM10022224_017070</name>
</gene>
<sequence length="113" mass="11942">MAPDPPDMPLTCAYVEVSGWWPNLSPAYQCRPEAYLLDLGRSYGDSQAAASAWPAALHTALVRWAEDDGRTDLPHLIGRALAAGFGDTQAALAPQPLRGLRRGPLSGSVSAGN</sequence>
<reference evidence="2" key="1">
    <citation type="journal article" date="2019" name="Int. J. Syst. Evol. Microbiol.">
        <title>The Global Catalogue of Microorganisms (GCM) 10K type strain sequencing project: providing services to taxonomists for standard genome sequencing and annotation.</title>
        <authorList>
            <consortium name="The Broad Institute Genomics Platform"/>
            <consortium name="The Broad Institute Genome Sequencing Center for Infectious Disease"/>
            <person name="Wu L."/>
            <person name="Ma J."/>
        </authorList>
    </citation>
    <scope>NUCLEOTIDE SEQUENCE [LARGE SCALE GENOMIC DNA]</scope>
    <source>
        <strain evidence="2">JCM 16904</strain>
    </source>
</reference>
<proteinExistence type="predicted"/>
<keyword evidence="2" id="KW-1185">Reference proteome</keyword>